<keyword evidence="2" id="KW-1185">Reference proteome</keyword>
<name>A0A9P5YYJ5_9AGAR</name>
<sequence>MTSIKQIARTIAEVHISCEISIDILRLLTEPLLSDANHNGQGWYRRPELLYMSNAGDKSKYVGNIEFEQRGPGSAGQSVMTEDILMQCPTRKKGEERAEIDAFGRQGLETSKQVVVALSDMAILRKFGYSMTSSYMSWRNMGSMKGAVRSQDAKRNVVDCALP</sequence>
<organism evidence="1 2">
    <name type="scientific">Pholiota conissans</name>
    <dbReference type="NCBI Taxonomy" id="109636"/>
    <lineage>
        <taxon>Eukaryota</taxon>
        <taxon>Fungi</taxon>
        <taxon>Dikarya</taxon>
        <taxon>Basidiomycota</taxon>
        <taxon>Agaricomycotina</taxon>
        <taxon>Agaricomycetes</taxon>
        <taxon>Agaricomycetidae</taxon>
        <taxon>Agaricales</taxon>
        <taxon>Agaricineae</taxon>
        <taxon>Strophariaceae</taxon>
        <taxon>Pholiota</taxon>
    </lineage>
</organism>
<reference evidence="1" key="1">
    <citation type="submission" date="2020-11" db="EMBL/GenBank/DDBJ databases">
        <authorList>
            <consortium name="DOE Joint Genome Institute"/>
            <person name="Ahrendt S."/>
            <person name="Riley R."/>
            <person name="Andreopoulos W."/>
            <person name="Labutti K."/>
            <person name="Pangilinan J."/>
            <person name="Ruiz-Duenas F.J."/>
            <person name="Barrasa J.M."/>
            <person name="Sanchez-Garcia M."/>
            <person name="Camarero S."/>
            <person name="Miyauchi S."/>
            <person name="Serrano A."/>
            <person name="Linde D."/>
            <person name="Babiker R."/>
            <person name="Drula E."/>
            <person name="Ayuso-Fernandez I."/>
            <person name="Pacheco R."/>
            <person name="Padilla G."/>
            <person name="Ferreira P."/>
            <person name="Barriuso J."/>
            <person name="Kellner H."/>
            <person name="Castanera R."/>
            <person name="Alfaro M."/>
            <person name="Ramirez L."/>
            <person name="Pisabarro A.G."/>
            <person name="Kuo A."/>
            <person name="Tritt A."/>
            <person name="Lipzen A."/>
            <person name="He G."/>
            <person name="Yan M."/>
            <person name="Ng V."/>
            <person name="Cullen D."/>
            <person name="Martin F."/>
            <person name="Rosso M.-N."/>
            <person name="Henrissat B."/>
            <person name="Hibbett D."/>
            <person name="Martinez A.T."/>
            <person name="Grigoriev I.V."/>
        </authorList>
    </citation>
    <scope>NUCLEOTIDE SEQUENCE</scope>
    <source>
        <strain evidence="1">CIRM-BRFM 674</strain>
    </source>
</reference>
<comment type="caution">
    <text evidence="1">The sequence shown here is derived from an EMBL/GenBank/DDBJ whole genome shotgun (WGS) entry which is preliminary data.</text>
</comment>
<dbReference type="EMBL" id="MU155301">
    <property type="protein sequence ID" value="KAF9476236.1"/>
    <property type="molecule type" value="Genomic_DNA"/>
</dbReference>
<protein>
    <submittedName>
        <fullName evidence="1">Uncharacterized protein</fullName>
    </submittedName>
</protein>
<evidence type="ECO:0000313" key="2">
    <source>
        <dbReference type="Proteomes" id="UP000807469"/>
    </source>
</evidence>
<evidence type="ECO:0000313" key="1">
    <source>
        <dbReference type="EMBL" id="KAF9476236.1"/>
    </source>
</evidence>
<gene>
    <name evidence="1" type="ORF">BDN70DRAFT_897501</name>
</gene>
<accession>A0A9P5YYJ5</accession>
<proteinExistence type="predicted"/>
<dbReference type="Proteomes" id="UP000807469">
    <property type="component" value="Unassembled WGS sequence"/>
</dbReference>
<dbReference type="AlphaFoldDB" id="A0A9P5YYJ5"/>